<keyword evidence="8 15" id="KW-0378">Hydrolase</keyword>
<evidence type="ECO:0000259" key="18">
    <source>
        <dbReference type="PROSITE" id="PS51762"/>
    </source>
</evidence>
<dbReference type="SUPFAM" id="SSF49899">
    <property type="entry name" value="Concanavalin A-like lectins/glucanases"/>
    <property type="match status" value="1"/>
</dbReference>
<keyword evidence="5" id="KW-0328">Glycosyltransferase</keyword>
<evidence type="ECO:0000256" key="17">
    <source>
        <dbReference type="SAM" id="SignalP"/>
    </source>
</evidence>
<gene>
    <name evidence="19" type="primary">UTR2</name>
    <name evidence="19" type="ORF">Plec18167_003433</name>
</gene>
<dbReference type="PROSITE" id="PS51762">
    <property type="entry name" value="GH16_2"/>
    <property type="match status" value="1"/>
</dbReference>
<dbReference type="Pfam" id="PF00722">
    <property type="entry name" value="Glyco_hydro_16"/>
    <property type="match status" value="1"/>
</dbReference>
<evidence type="ECO:0000256" key="10">
    <source>
        <dbReference type="ARBA" id="ARBA00023180"/>
    </source>
</evidence>
<feature type="signal peptide" evidence="17">
    <location>
        <begin position="1"/>
        <end position="20"/>
    </location>
</feature>
<keyword evidence="12 19" id="KW-0326">Glycosidase</keyword>
<sequence length="439" mass="45813">MVRFSSTLLLGALSASAVLADSTTTCSPDSKCPADKPCCSQYGECGTGAYCLGGCDPLSSNALDSCAPAPICQSKTYNFDNLDGIQSNTKYLGDASKADWVSSGQPLAQDGSLILTMAPKTVGTLLANNHYMWYGKATAKLKTSRGKGVVTAFILLSDVKDEIDYEFVGADLEHAQTNYYFQGITDYDNGANASATDTFDDWHTYEIDWTPDQITWSIDGQVNRVKKKSETWNATANRYQFPQTPARVQLSLWPAGLSTNAPGTIAWAGGEIDWDSEDIKEHGYYYAMFDQVTMECYDPPTGANIQGNTSYIYTSDAGTNNTVEISDKPTVLSSFEATGTNMTAGASKASSSASSTASGDDTVPGVKGGSGAASDSGNSSGGSSSSSSGSSGTSSGSGSSTTGFSQGGSQNNGALSPNERVLKGSLFAVLVAVVVLVAM</sequence>
<evidence type="ECO:0000256" key="14">
    <source>
        <dbReference type="ARBA" id="ARBA00038074"/>
    </source>
</evidence>
<feature type="domain" description="GH16" evidence="18">
    <location>
        <begin position="20"/>
        <end position="276"/>
    </location>
</feature>
<evidence type="ECO:0000256" key="15">
    <source>
        <dbReference type="PIRNR" id="PIRNR037299"/>
    </source>
</evidence>
<keyword evidence="9 15" id="KW-0472">Membrane</keyword>
<dbReference type="Proteomes" id="UP001583193">
    <property type="component" value="Unassembled WGS sequence"/>
</dbReference>
<comment type="similarity">
    <text evidence="14">Belongs to the glycosyl hydrolase 16 family. CRH1 subfamily.</text>
</comment>
<protein>
    <recommendedName>
        <fullName evidence="15">Crh-like protein</fullName>
        <ecNumber evidence="15">3.2.-.-</ecNumber>
    </recommendedName>
</protein>
<evidence type="ECO:0000256" key="1">
    <source>
        <dbReference type="ARBA" id="ARBA00000822"/>
    </source>
</evidence>
<comment type="subcellular location">
    <subcellularLocation>
        <location evidence="2">Cell membrane</location>
        <topology evidence="2">Lipid-anchor</topology>
        <topology evidence="2">GPI-anchor</topology>
    </subcellularLocation>
</comment>
<evidence type="ECO:0000256" key="2">
    <source>
        <dbReference type="ARBA" id="ARBA00004609"/>
    </source>
</evidence>
<comment type="caution">
    <text evidence="19">The sequence shown here is derived from an EMBL/GenBank/DDBJ whole genome shotgun (WGS) entry which is preliminary data.</text>
</comment>
<evidence type="ECO:0000256" key="13">
    <source>
        <dbReference type="ARBA" id="ARBA00023316"/>
    </source>
</evidence>
<evidence type="ECO:0000256" key="16">
    <source>
        <dbReference type="SAM" id="MobiDB-lite"/>
    </source>
</evidence>
<evidence type="ECO:0000256" key="12">
    <source>
        <dbReference type="ARBA" id="ARBA00023295"/>
    </source>
</evidence>
<keyword evidence="4" id="KW-0336">GPI-anchor</keyword>
<dbReference type="PANTHER" id="PTHR10963:SF22">
    <property type="entry name" value="GLYCOSIDASE CRH2-RELATED"/>
    <property type="match status" value="1"/>
</dbReference>
<keyword evidence="6" id="KW-0808">Transferase</keyword>
<dbReference type="InterPro" id="IPR013320">
    <property type="entry name" value="ConA-like_dom_sf"/>
</dbReference>
<keyword evidence="3" id="KW-1003">Cell membrane</keyword>
<evidence type="ECO:0000256" key="5">
    <source>
        <dbReference type="ARBA" id="ARBA00022676"/>
    </source>
</evidence>
<reference evidence="19 20" key="1">
    <citation type="journal article" date="2024" name="IMA Fungus">
        <title>IMA Genome - F19 : A genome assembly and annotation guide to empower mycologists, including annotated draft genome sequences of Ceratocystis pirilliformis, Diaporthe australafricana, Fusarium ophioides, Paecilomyces lecythidis, and Sporothrix stenoceras.</title>
        <authorList>
            <person name="Aylward J."/>
            <person name="Wilson A.M."/>
            <person name="Visagie C.M."/>
            <person name="Spraker J."/>
            <person name="Barnes I."/>
            <person name="Buitendag C."/>
            <person name="Ceriani C."/>
            <person name="Del Mar Angel L."/>
            <person name="du Plessis D."/>
            <person name="Fuchs T."/>
            <person name="Gasser K."/>
            <person name="Kramer D."/>
            <person name="Li W."/>
            <person name="Munsamy K."/>
            <person name="Piso A."/>
            <person name="Price J.L."/>
            <person name="Sonnekus B."/>
            <person name="Thomas C."/>
            <person name="van der Nest A."/>
            <person name="van Dijk A."/>
            <person name="van Heerden A."/>
            <person name="van Vuuren N."/>
            <person name="Yilmaz N."/>
            <person name="Duong T.A."/>
            <person name="van der Merwe N.A."/>
            <person name="Wingfield M.J."/>
            <person name="Wingfield B.D."/>
        </authorList>
    </citation>
    <scope>NUCLEOTIDE SEQUENCE [LARGE SCALE GENOMIC DNA]</scope>
    <source>
        <strain evidence="19 20">CMW 18167</strain>
    </source>
</reference>
<name>A0ABR3XY05_9EURO</name>
<dbReference type="PIRSF" id="PIRSF037299">
    <property type="entry name" value="Glycosidase_CRH1_prd"/>
    <property type="match status" value="1"/>
</dbReference>
<dbReference type="InterPro" id="IPR000757">
    <property type="entry name" value="Beta-glucanase-like"/>
</dbReference>
<dbReference type="EC" id="3.2.-.-" evidence="15"/>
<evidence type="ECO:0000256" key="3">
    <source>
        <dbReference type="ARBA" id="ARBA00022475"/>
    </source>
</evidence>
<dbReference type="InterPro" id="IPR017168">
    <property type="entry name" value="CHR-like"/>
</dbReference>
<evidence type="ECO:0000256" key="8">
    <source>
        <dbReference type="ARBA" id="ARBA00022801"/>
    </source>
</evidence>
<dbReference type="EMBL" id="JAVDPF010000008">
    <property type="protein sequence ID" value="KAL1880898.1"/>
    <property type="molecule type" value="Genomic_DNA"/>
</dbReference>
<evidence type="ECO:0000256" key="6">
    <source>
        <dbReference type="ARBA" id="ARBA00022679"/>
    </source>
</evidence>
<evidence type="ECO:0000313" key="19">
    <source>
        <dbReference type="EMBL" id="KAL1880898.1"/>
    </source>
</evidence>
<dbReference type="GO" id="GO:0016798">
    <property type="term" value="F:hydrolase activity, acting on glycosyl bonds"/>
    <property type="evidence" value="ECO:0007669"/>
    <property type="project" value="UniProtKB-KW"/>
</dbReference>
<accession>A0ABR3XY05</accession>
<feature type="compositionally biased region" description="Low complexity" evidence="16">
    <location>
        <begin position="344"/>
        <end position="359"/>
    </location>
</feature>
<dbReference type="InterPro" id="IPR050546">
    <property type="entry name" value="Glycosyl_Hydrlase_16"/>
</dbReference>
<feature type="chain" id="PRO_5045085608" description="Crh-like protein" evidence="17">
    <location>
        <begin position="21"/>
        <end position="439"/>
    </location>
</feature>
<evidence type="ECO:0000256" key="4">
    <source>
        <dbReference type="ARBA" id="ARBA00022622"/>
    </source>
</evidence>
<keyword evidence="13" id="KW-0961">Cell wall biogenesis/degradation</keyword>
<evidence type="ECO:0000313" key="20">
    <source>
        <dbReference type="Proteomes" id="UP001583193"/>
    </source>
</evidence>
<keyword evidence="20" id="KW-1185">Reference proteome</keyword>
<keyword evidence="11" id="KW-0449">Lipoprotein</keyword>
<evidence type="ECO:0000256" key="11">
    <source>
        <dbReference type="ARBA" id="ARBA00023288"/>
    </source>
</evidence>
<keyword evidence="10" id="KW-0325">Glycoprotein</keyword>
<evidence type="ECO:0000256" key="9">
    <source>
        <dbReference type="ARBA" id="ARBA00023136"/>
    </source>
</evidence>
<evidence type="ECO:0000256" key="7">
    <source>
        <dbReference type="ARBA" id="ARBA00022729"/>
    </source>
</evidence>
<keyword evidence="7 17" id="KW-0732">Signal</keyword>
<feature type="compositionally biased region" description="Low complexity" evidence="16">
    <location>
        <begin position="372"/>
        <end position="409"/>
    </location>
</feature>
<dbReference type="CDD" id="cd02183">
    <property type="entry name" value="GH16_fungal_CRH1_transglycosylase"/>
    <property type="match status" value="1"/>
</dbReference>
<dbReference type="PANTHER" id="PTHR10963">
    <property type="entry name" value="GLYCOSYL HYDROLASE-RELATED"/>
    <property type="match status" value="1"/>
</dbReference>
<feature type="region of interest" description="Disordered" evidence="16">
    <location>
        <begin position="344"/>
        <end position="416"/>
    </location>
</feature>
<comment type="catalytic activity">
    <reaction evidence="1">
        <text>Random endo-hydrolysis of N-acetyl-beta-D-glucosaminide (1-&gt;4)-beta-linkages in chitin and chitodextrins.</text>
        <dbReference type="EC" id="3.2.1.14"/>
    </reaction>
</comment>
<organism evidence="19 20">
    <name type="scientific">Paecilomyces lecythidis</name>
    <dbReference type="NCBI Taxonomy" id="3004212"/>
    <lineage>
        <taxon>Eukaryota</taxon>
        <taxon>Fungi</taxon>
        <taxon>Dikarya</taxon>
        <taxon>Ascomycota</taxon>
        <taxon>Pezizomycotina</taxon>
        <taxon>Eurotiomycetes</taxon>
        <taxon>Eurotiomycetidae</taxon>
        <taxon>Eurotiales</taxon>
        <taxon>Thermoascaceae</taxon>
        <taxon>Paecilomyces</taxon>
    </lineage>
</organism>
<proteinExistence type="inferred from homology"/>
<dbReference type="Gene3D" id="2.60.120.200">
    <property type="match status" value="1"/>
</dbReference>